<keyword evidence="2" id="KW-1185">Reference proteome</keyword>
<dbReference type="EMBL" id="JBHSFS010000022">
    <property type="protein sequence ID" value="MFC4517610.1"/>
    <property type="molecule type" value="Genomic_DNA"/>
</dbReference>
<organism evidence="1 2">
    <name type="scientific">Streptomyces ehimensis</name>
    <dbReference type="NCBI Taxonomy" id="68195"/>
    <lineage>
        <taxon>Bacteria</taxon>
        <taxon>Bacillati</taxon>
        <taxon>Actinomycetota</taxon>
        <taxon>Actinomycetes</taxon>
        <taxon>Kitasatosporales</taxon>
        <taxon>Streptomycetaceae</taxon>
        <taxon>Streptomyces</taxon>
    </lineage>
</organism>
<reference evidence="2" key="1">
    <citation type="journal article" date="2019" name="Int. J. Syst. Evol. Microbiol.">
        <title>The Global Catalogue of Microorganisms (GCM) 10K type strain sequencing project: providing services to taxonomists for standard genome sequencing and annotation.</title>
        <authorList>
            <consortium name="The Broad Institute Genomics Platform"/>
            <consortium name="The Broad Institute Genome Sequencing Center for Infectious Disease"/>
            <person name="Wu L."/>
            <person name="Ma J."/>
        </authorList>
    </citation>
    <scope>NUCLEOTIDE SEQUENCE [LARGE SCALE GENOMIC DNA]</scope>
    <source>
        <strain evidence="2">CECT 8064</strain>
    </source>
</reference>
<comment type="caution">
    <text evidence="1">The sequence shown here is derived from an EMBL/GenBank/DDBJ whole genome shotgun (WGS) entry which is preliminary data.</text>
</comment>
<proteinExistence type="predicted"/>
<accession>A0ABV9BVB3</accession>
<protein>
    <submittedName>
        <fullName evidence="1">Uncharacterized protein</fullName>
    </submittedName>
</protein>
<evidence type="ECO:0000313" key="2">
    <source>
        <dbReference type="Proteomes" id="UP001595990"/>
    </source>
</evidence>
<evidence type="ECO:0000313" key="1">
    <source>
        <dbReference type="EMBL" id="MFC4517610.1"/>
    </source>
</evidence>
<gene>
    <name evidence="1" type="ORF">ACFPEN_32455</name>
</gene>
<sequence>MTETGGLLLRWVSEQGAGTLSDLKQGMWWLASQHCPDIEQGAPGRWLRDAVSLAYMDVDWRNRRWCAAPPVLTRLPQARGLAILTGSRTAAFDARLAQAAQDGLLELFRVPSARPPSDIPLPPSLIVQFDDEAGLASWAAELGVSYTPCFAVQGAALLPPLGPGAPSSAPEFGKPLERYDLERGAYLPVPRPQGEGLYRLKRRDSKRVCQVLHNGQWYETSHEQGVYLMLETRSRAADVLRWRPEKHCGRERPGTLFVDWGYPLPDLHRRVAVMCCGLAPRINAQAENLAYDNVPQPIAIKIAQSLGQHLGENDDD</sequence>
<name>A0ABV9BVB3_9ACTN</name>
<dbReference type="Proteomes" id="UP001595990">
    <property type="component" value="Unassembled WGS sequence"/>
</dbReference>
<dbReference type="RefSeq" id="WP_417924167.1">
    <property type="nucleotide sequence ID" value="NZ_JBHSFS010000022.1"/>
</dbReference>